<dbReference type="Proteomes" id="UP000228952">
    <property type="component" value="Unassembled WGS sequence"/>
</dbReference>
<dbReference type="InterPro" id="IPR051909">
    <property type="entry name" value="MFP_Cation_Efflux"/>
</dbReference>
<dbReference type="Gene3D" id="2.40.420.20">
    <property type="match status" value="1"/>
</dbReference>
<accession>A0A2M7W0H6</accession>
<dbReference type="EMBL" id="PFQB01000135">
    <property type="protein sequence ID" value="PJA11887.1"/>
    <property type="molecule type" value="Genomic_DNA"/>
</dbReference>
<keyword evidence="1" id="KW-0813">Transport</keyword>
<proteinExistence type="predicted"/>
<evidence type="ECO:0000313" key="3">
    <source>
        <dbReference type="EMBL" id="PJA11887.1"/>
    </source>
</evidence>
<dbReference type="InterPro" id="IPR058649">
    <property type="entry name" value="CzcB_C"/>
</dbReference>
<protein>
    <recommendedName>
        <fullName evidence="2">CzcB-like C-terminal circularly permuted SH3-like domain-containing protein</fullName>
    </recommendedName>
</protein>
<evidence type="ECO:0000259" key="2">
    <source>
        <dbReference type="Pfam" id="PF25975"/>
    </source>
</evidence>
<sequence length="89" mass="9840">MFGELKIPVGTNAKAMLVPEESVVKESGQEYLFVQTTDTTFEKRIVITGTSVDNRIEIKVGAKEGEKVVTKGVFFLKSELMKESLGEVE</sequence>
<dbReference type="PANTHER" id="PTHR30097">
    <property type="entry name" value="CATION EFFLUX SYSTEM PROTEIN CUSB"/>
    <property type="match status" value="1"/>
</dbReference>
<gene>
    <name evidence="3" type="ORF">COX64_05235</name>
</gene>
<dbReference type="AlphaFoldDB" id="A0A2M7W0H6"/>
<dbReference type="Pfam" id="PF25975">
    <property type="entry name" value="CzcB_C"/>
    <property type="match status" value="1"/>
</dbReference>
<comment type="caution">
    <text evidence="3">The sequence shown here is derived from an EMBL/GenBank/DDBJ whole genome shotgun (WGS) entry which is preliminary data.</text>
</comment>
<reference evidence="4" key="1">
    <citation type="submission" date="2017-09" db="EMBL/GenBank/DDBJ databases">
        <title>Depth-based differentiation of microbial function through sediment-hosted aquifers and enrichment of novel symbionts in the deep terrestrial subsurface.</title>
        <authorList>
            <person name="Probst A.J."/>
            <person name="Ladd B."/>
            <person name="Jarett J.K."/>
            <person name="Geller-Mcgrath D.E."/>
            <person name="Sieber C.M.K."/>
            <person name="Emerson J.B."/>
            <person name="Anantharaman K."/>
            <person name="Thomas B.C."/>
            <person name="Malmstrom R."/>
            <person name="Stieglmeier M."/>
            <person name="Klingl A."/>
            <person name="Woyke T."/>
            <person name="Ryan C.M."/>
            <person name="Banfield J.F."/>
        </authorList>
    </citation>
    <scope>NUCLEOTIDE SEQUENCE [LARGE SCALE GENOMIC DNA]</scope>
</reference>
<evidence type="ECO:0000256" key="1">
    <source>
        <dbReference type="ARBA" id="ARBA00022448"/>
    </source>
</evidence>
<organism evidence="3 4">
    <name type="scientific">Candidatus Dojkabacteria bacterium CG_4_10_14_0_2_um_filter_Dojkabacteria_WS6_41_15</name>
    <dbReference type="NCBI Taxonomy" id="2014249"/>
    <lineage>
        <taxon>Bacteria</taxon>
        <taxon>Candidatus Dojkabacteria</taxon>
    </lineage>
</organism>
<feature type="domain" description="CzcB-like C-terminal circularly permuted SH3-like" evidence="2">
    <location>
        <begin position="18"/>
        <end position="77"/>
    </location>
</feature>
<name>A0A2M7W0H6_9BACT</name>
<dbReference type="FunFam" id="2.40.420.20:FF:000006">
    <property type="entry name" value="RND family efflux transporter MFP subunit"/>
    <property type="match status" value="1"/>
</dbReference>
<evidence type="ECO:0000313" key="4">
    <source>
        <dbReference type="Proteomes" id="UP000228952"/>
    </source>
</evidence>